<feature type="transmembrane region" description="Helical" evidence="7">
    <location>
        <begin position="140"/>
        <end position="164"/>
    </location>
</feature>
<keyword evidence="5 7" id="KW-1133">Transmembrane helix</keyword>
<keyword evidence="6 7" id="KW-0472">Membrane</keyword>
<reference evidence="10 11" key="1">
    <citation type="submission" date="2025-08" db="UniProtKB">
        <authorList>
            <consortium name="RefSeq"/>
        </authorList>
    </citation>
    <scope>IDENTIFICATION</scope>
</reference>
<feature type="transmembrane region" description="Helical" evidence="7">
    <location>
        <begin position="315"/>
        <end position="333"/>
    </location>
</feature>
<dbReference type="Gene3D" id="1.20.1250.20">
    <property type="entry name" value="MFS general substrate transporter like domains"/>
    <property type="match status" value="2"/>
</dbReference>
<comment type="subcellular location">
    <subcellularLocation>
        <location evidence="1">Membrane</location>
        <topology evidence="1">Multi-pass membrane protein</topology>
    </subcellularLocation>
</comment>
<evidence type="ECO:0000256" key="7">
    <source>
        <dbReference type="SAM" id="Phobius"/>
    </source>
</evidence>
<dbReference type="PROSITE" id="PS50850">
    <property type="entry name" value="MFS"/>
    <property type="match status" value="1"/>
</dbReference>
<feature type="transmembrane region" description="Helical" evidence="7">
    <location>
        <begin position="265"/>
        <end position="284"/>
    </location>
</feature>
<feature type="transmembrane region" description="Helical" evidence="7">
    <location>
        <begin position="209"/>
        <end position="229"/>
    </location>
</feature>
<sequence length="489" mass="54143">MSMFTRCISHYCSCRWRLCYMCFTALLLLQALRIDLSMAFVCMLKTPNRTTDGANFTRENEQCHRLQNHSLNNNFEGEFEWSNVLQSNMLSGYYYGYIASTMFGGVFADKYGGKTVLGGTLLSSAIFAILHPSLTRISAYFTVALRILTGLVSGPMFPSVLSLWGRWAPPLESSILLGVTFCGQMLGSILGLLISGYLCAYGFDNGWGSIFYVFGGATLLFSLVWFYVVHDNPDTHPTISQRERSYLKRNITSTKKVKSIPWKQIMLSSAVWALIIAHTCLNWTDISFQLLLPLYMKEALNIDTKSNGLMSSAPSIGQIICLPLIGRFADWFISKNYMSKRSFRVLIQSLCFICLASLLIAIGFLECSQTTLTGALFLLSGASISLHMSGFNVNHIDVAPRYAGVLFGISNTFASLPGLFAPLVARAIAPNGTQREWQHVLFMCAAFSVLGAILYAILAKGDVQAWAISKEDSAEDGCQEEPMNLENKG</sequence>
<feature type="transmembrane region" description="Helical" evidence="7">
    <location>
        <begin position="403"/>
        <end position="425"/>
    </location>
</feature>
<evidence type="ECO:0000256" key="4">
    <source>
        <dbReference type="ARBA" id="ARBA00022847"/>
    </source>
</evidence>
<dbReference type="RefSeq" id="XP_036368724.1">
    <property type="nucleotide sequence ID" value="XM_036512831.1"/>
</dbReference>
<dbReference type="FunFam" id="1.20.1250.20:FF:000003">
    <property type="entry name" value="Solute carrier family 17 member 3"/>
    <property type="match status" value="1"/>
</dbReference>
<evidence type="ECO:0000256" key="1">
    <source>
        <dbReference type="ARBA" id="ARBA00004141"/>
    </source>
</evidence>
<feature type="transmembrane region" description="Helical" evidence="7">
    <location>
        <begin position="371"/>
        <end position="391"/>
    </location>
</feature>
<keyword evidence="3 7" id="KW-0812">Transmembrane</keyword>
<feature type="domain" description="Major facilitator superfamily (MFS) profile" evidence="8">
    <location>
        <begin position="23"/>
        <end position="463"/>
    </location>
</feature>
<dbReference type="SUPFAM" id="SSF103473">
    <property type="entry name" value="MFS general substrate transporter"/>
    <property type="match status" value="1"/>
</dbReference>
<evidence type="ECO:0000259" key="8">
    <source>
        <dbReference type="PROSITE" id="PS50850"/>
    </source>
</evidence>
<keyword evidence="9" id="KW-1185">Reference proteome</keyword>
<keyword evidence="4" id="KW-0769">Symport</keyword>
<feature type="transmembrane region" description="Helical" evidence="7">
    <location>
        <begin position="176"/>
        <end position="203"/>
    </location>
</feature>
<organism evidence="9 10">
    <name type="scientific">Octopus sinensis</name>
    <name type="common">East Asian common octopus</name>
    <dbReference type="NCBI Taxonomy" id="2607531"/>
    <lineage>
        <taxon>Eukaryota</taxon>
        <taxon>Metazoa</taxon>
        <taxon>Spiralia</taxon>
        <taxon>Lophotrochozoa</taxon>
        <taxon>Mollusca</taxon>
        <taxon>Cephalopoda</taxon>
        <taxon>Coleoidea</taxon>
        <taxon>Octopodiformes</taxon>
        <taxon>Octopoda</taxon>
        <taxon>Incirrata</taxon>
        <taxon>Octopodidae</taxon>
        <taxon>Octopus</taxon>
    </lineage>
</organism>
<dbReference type="GO" id="GO:0016020">
    <property type="term" value="C:membrane"/>
    <property type="evidence" value="ECO:0007669"/>
    <property type="project" value="UniProtKB-SubCell"/>
</dbReference>
<dbReference type="InterPro" id="IPR020846">
    <property type="entry name" value="MFS_dom"/>
</dbReference>
<dbReference type="GO" id="GO:0006820">
    <property type="term" value="P:monoatomic anion transport"/>
    <property type="evidence" value="ECO:0007669"/>
    <property type="project" value="TreeGrafter"/>
</dbReference>
<dbReference type="PANTHER" id="PTHR11662">
    <property type="entry name" value="SOLUTE CARRIER FAMILY 17"/>
    <property type="match status" value="1"/>
</dbReference>
<dbReference type="KEGG" id="osn:115223802"/>
<dbReference type="InterPro" id="IPR036259">
    <property type="entry name" value="MFS_trans_sf"/>
</dbReference>
<dbReference type="GO" id="GO:0015293">
    <property type="term" value="F:symporter activity"/>
    <property type="evidence" value="ECO:0007669"/>
    <property type="project" value="UniProtKB-KW"/>
</dbReference>
<evidence type="ECO:0000256" key="6">
    <source>
        <dbReference type="ARBA" id="ARBA00023136"/>
    </source>
</evidence>
<feature type="transmembrane region" description="Helical" evidence="7">
    <location>
        <begin position="115"/>
        <end position="134"/>
    </location>
</feature>
<protein>
    <submittedName>
        <fullName evidence="10 11">Sialin-like</fullName>
    </submittedName>
</protein>
<dbReference type="InterPro" id="IPR050382">
    <property type="entry name" value="MFS_Na/Anion_cotransporter"/>
</dbReference>
<evidence type="ECO:0000256" key="5">
    <source>
        <dbReference type="ARBA" id="ARBA00022989"/>
    </source>
</evidence>
<dbReference type="AlphaFoldDB" id="A0A6P7TJU0"/>
<feature type="transmembrane region" description="Helical" evidence="7">
    <location>
        <begin position="92"/>
        <end position="108"/>
    </location>
</feature>
<name>A0A6P7TJU0_9MOLL</name>
<evidence type="ECO:0000313" key="9">
    <source>
        <dbReference type="Proteomes" id="UP000515154"/>
    </source>
</evidence>
<dbReference type="PANTHER" id="PTHR11662:SF399">
    <property type="entry name" value="FI19708P1-RELATED"/>
    <property type="match status" value="1"/>
</dbReference>
<dbReference type="FunFam" id="1.20.1250.20:FF:000423">
    <property type="entry name" value="Putative inorganic phosphate cotransporter-like Protein"/>
    <property type="match status" value="1"/>
</dbReference>
<dbReference type="Pfam" id="PF07690">
    <property type="entry name" value="MFS_1"/>
    <property type="match status" value="1"/>
</dbReference>
<feature type="transmembrane region" description="Helical" evidence="7">
    <location>
        <begin position="345"/>
        <end position="365"/>
    </location>
</feature>
<dbReference type="RefSeq" id="XP_029650325.2">
    <property type="nucleotide sequence ID" value="XM_029794465.2"/>
</dbReference>
<gene>
    <name evidence="10 11" type="primary">LOC115223802</name>
</gene>
<evidence type="ECO:0000256" key="3">
    <source>
        <dbReference type="ARBA" id="ARBA00022692"/>
    </source>
</evidence>
<keyword evidence="2" id="KW-0813">Transport</keyword>
<accession>A0A6P7TJU0</accession>
<evidence type="ECO:0000313" key="11">
    <source>
        <dbReference type="RefSeq" id="XP_036368724.1"/>
    </source>
</evidence>
<evidence type="ECO:0000313" key="10">
    <source>
        <dbReference type="RefSeq" id="XP_029650325.2"/>
    </source>
</evidence>
<evidence type="ECO:0000256" key="2">
    <source>
        <dbReference type="ARBA" id="ARBA00022448"/>
    </source>
</evidence>
<dbReference type="Proteomes" id="UP000515154">
    <property type="component" value="Linkage group LG24"/>
</dbReference>
<proteinExistence type="predicted"/>
<dbReference type="InterPro" id="IPR011701">
    <property type="entry name" value="MFS"/>
</dbReference>
<feature type="transmembrane region" description="Helical" evidence="7">
    <location>
        <begin position="437"/>
        <end position="458"/>
    </location>
</feature>